<feature type="region of interest" description="Disordered" evidence="1">
    <location>
        <begin position="89"/>
        <end position="115"/>
    </location>
</feature>
<organism evidence="2">
    <name type="scientific">Populus trichocarpa</name>
    <name type="common">Western balsam poplar</name>
    <name type="synonym">Populus balsamifera subsp. trichocarpa</name>
    <dbReference type="NCBI Taxonomy" id="3694"/>
    <lineage>
        <taxon>Eukaryota</taxon>
        <taxon>Viridiplantae</taxon>
        <taxon>Streptophyta</taxon>
        <taxon>Embryophyta</taxon>
        <taxon>Tracheophyta</taxon>
        <taxon>Spermatophyta</taxon>
        <taxon>Magnoliopsida</taxon>
        <taxon>eudicotyledons</taxon>
        <taxon>Gunneridae</taxon>
        <taxon>Pentapetalae</taxon>
        <taxon>rosids</taxon>
        <taxon>fabids</taxon>
        <taxon>Malpighiales</taxon>
        <taxon>Salicaceae</taxon>
        <taxon>Saliceae</taxon>
        <taxon>Populus</taxon>
    </lineage>
</organism>
<name>B9I1E8_POPTR</name>
<accession>B9I1E8</accession>
<proteinExistence type="predicted"/>
<dbReference type="InParanoid" id="B9I1E8"/>
<sequence>MLPCPSCSRMLGGERRVSRRRCCDGKETSLLDLFQVAGVSVSSGMEIGGEAVVGEELLLLWRSLEAGVDVFPRCCCSWVSLLELGRPREERTVVGRESQKKKEGAGSRGGRSDGPIWVREGCCSAAAVVEGNGCDGE</sequence>
<dbReference type="AlphaFoldDB" id="B9I1E8"/>
<reference evidence="2" key="2">
    <citation type="submission" date="2017-07" db="EMBL/GenBank/DDBJ databases">
        <title>WGS assembly of Populus trichocarpa.</title>
        <authorList>
            <person name="Tuskan G."/>
            <person name="Difazio S."/>
            <person name="Jansson S."/>
            <person name="Bohlmann J."/>
            <person name="Grigoriev I."/>
            <person name="Hellsten U."/>
            <person name="Putnam N."/>
            <person name="Ralph S."/>
            <person name="Rombauts S."/>
            <person name="Salamov A."/>
            <person name="Schein J."/>
            <person name="Sterck L."/>
            <person name="Aerts A."/>
            <person name="Bhalerao R."/>
            <person name="Bhalerao R."/>
            <person name="Blaudez D."/>
            <person name="Boerjan W."/>
            <person name="Brun A."/>
            <person name="Brunner A."/>
            <person name="Busov V."/>
            <person name="Campbell M."/>
            <person name="Carlson J."/>
            <person name="Chalot M."/>
            <person name="Chapman J."/>
            <person name="Chen G."/>
            <person name="Cooper D."/>
            <person name="Coutinho P."/>
            <person name="Couturier J."/>
            <person name="Covert S."/>
            <person name="Cronk Q."/>
            <person name="Cunningham R."/>
            <person name="Davis J."/>
            <person name="Degroeve S."/>
            <person name="Dejardin A."/>
            <person name="Depamphilis C."/>
            <person name="Detter J."/>
            <person name="Dirks B."/>
            <person name="Dubchak I."/>
            <person name="Duplessis S."/>
            <person name="Ehlting J."/>
            <person name="Ellis B."/>
            <person name="Gendler K."/>
            <person name="Goodstein D."/>
            <person name="Gribskov M."/>
            <person name="Grimwood J."/>
            <person name="Groover A."/>
            <person name="Gunter L."/>
            <person name="Hamberger B."/>
            <person name="Heinze B."/>
            <person name="Helariutta Y."/>
            <person name="Henrissat B."/>
            <person name="Holligan D."/>
            <person name="Holt R."/>
            <person name="Huang W."/>
            <person name="Islam-Faridi N."/>
            <person name="Jones S."/>
            <person name="Jones-Rhoades M."/>
            <person name="Jorgensen R."/>
            <person name="Joshi C."/>
            <person name="Kangasjarvi J."/>
            <person name="Karlsson J."/>
            <person name="Kelleher C."/>
            <person name="Kirkpatrick R."/>
            <person name="Kirst M."/>
            <person name="Kohler A."/>
            <person name="Kalluri U."/>
            <person name="Larimer F."/>
            <person name="Leebens-Mack J."/>
            <person name="Leple J."/>
            <person name="Locascio P."/>
            <person name="Lou Y."/>
            <person name="Lucas S."/>
            <person name="Martin F."/>
            <person name="Montanini B."/>
            <person name="Napoli C."/>
            <person name="Nelson D."/>
            <person name="Nelson C."/>
            <person name="Nieminen K."/>
            <person name="Nilsson O."/>
            <person name="Pereda V."/>
            <person name="Peter G."/>
            <person name="Philippe R."/>
            <person name="Pilate G."/>
            <person name="Poliakov A."/>
            <person name="Razumovskaya J."/>
            <person name="Richardson P."/>
            <person name="Rinaldi C."/>
            <person name="Ritland K."/>
            <person name="Rouze P."/>
            <person name="Ryaboy D."/>
            <person name="Schmutz J."/>
            <person name="Schrader J."/>
            <person name="Segerman B."/>
            <person name="Shin H."/>
            <person name="Siddiqui A."/>
            <person name="Sterky F."/>
            <person name="Terry A."/>
            <person name="Tsai C."/>
            <person name="Uberbacher E."/>
            <person name="Unneberg P."/>
            <person name="Vahala J."/>
            <person name="Wall K."/>
            <person name="Wessler S."/>
            <person name="Yang G."/>
            <person name="Yin T."/>
            <person name="Douglas C."/>
            <person name="Marra M."/>
            <person name="Sandberg G."/>
            <person name="Van De Peer Y."/>
            <person name="Rokhsar D."/>
        </authorList>
    </citation>
    <scope>NUCLEOTIDE SEQUENCE</scope>
    <source>
        <strain evidence="2">Nisqually-1</strain>
    </source>
</reference>
<gene>
    <name evidence="2" type="ORF">POPTR_T009300</name>
</gene>
<evidence type="ECO:0000256" key="1">
    <source>
        <dbReference type="SAM" id="MobiDB-lite"/>
    </source>
</evidence>
<protein>
    <submittedName>
        <fullName evidence="2">Uncharacterized protein</fullName>
    </submittedName>
</protein>
<reference evidence="2" key="1">
    <citation type="journal article" date="2006" name="Science">
        <title>The genome of black cottonwood, Populus trichocarpa (Torr. &amp; Gray).</title>
        <authorList>
            <person name="Tuskan G.A."/>
            <person name="Difazio S."/>
            <person name="Jansson S."/>
            <person name="Bohlmann J."/>
            <person name="Grigoriev I."/>
            <person name="Hellsten U."/>
            <person name="Putnam N."/>
            <person name="Ralph S."/>
            <person name="Rombauts S."/>
            <person name="Salamov A."/>
            <person name="Schein J."/>
            <person name="Sterck L."/>
            <person name="Aerts A."/>
            <person name="Bhalerao R.R."/>
            <person name="Bhalerao R.P."/>
            <person name="Blaudez D."/>
            <person name="Boerjan W."/>
            <person name="Brun A."/>
            <person name="Brunner A."/>
            <person name="Busov V."/>
            <person name="Campbell M."/>
            <person name="Carlson J."/>
            <person name="Chalot M."/>
            <person name="Chapman J."/>
            <person name="Chen G.L."/>
            <person name="Cooper D."/>
            <person name="Coutinho P.M."/>
            <person name="Couturier J."/>
            <person name="Covert S."/>
            <person name="Cronk Q."/>
            <person name="Cunningham R."/>
            <person name="Davis J."/>
            <person name="Degroeve S."/>
            <person name="Dejardin A."/>
            <person name="Depamphilis C."/>
            <person name="Detter J."/>
            <person name="Dirks B."/>
            <person name="Dubchak I."/>
            <person name="Duplessis S."/>
            <person name="Ehlting J."/>
            <person name="Ellis B."/>
            <person name="Gendler K."/>
            <person name="Goodstein D."/>
            <person name="Gribskov M."/>
            <person name="Grimwood J."/>
            <person name="Groover A."/>
            <person name="Gunter L."/>
            <person name="Hamberger B."/>
            <person name="Heinze B."/>
            <person name="Helariutta Y."/>
            <person name="Henrissat B."/>
            <person name="Holligan D."/>
            <person name="Holt R."/>
            <person name="Huang W."/>
            <person name="Islam-Faridi N."/>
            <person name="Jones S."/>
            <person name="Jones-Rhoades M."/>
            <person name="Jorgensen R."/>
            <person name="Joshi C."/>
            <person name="Kangasjarvi J."/>
            <person name="Karlsson J."/>
            <person name="Kelleher C."/>
            <person name="Kirkpatrick R."/>
            <person name="Kirst M."/>
            <person name="Kohler A."/>
            <person name="Kalluri U."/>
            <person name="Larimer F."/>
            <person name="Leebens-Mack J."/>
            <person name="Leple J.C."/>
            <person name="Locascio P."/>
            <person name="Lou Y."/>
            <person name="Lucas S."/>
            <person name="Martin F."/>
            <person name="Montanini B."/>
            <person name="Napoli C."/>
            <person name="Nelson D.R."/>
            <person name="Nelson C."/>
            <person name="Nieminen K."/>
            <person name="Nilsson O."/>
            <person name="Pereda V."/>
            <person name="Peter G."/>
            <person name="Philippe R."/>
            <person name="Pilate G."/>
            <person name="Poliakov A."/>
            <person name="Razumovskaya J."/>
            <person name="Richardson P."/>
            <person name="Rinaldi C."/>
            <person name="Ritland K."/>
            <person name="Rouze P."/>
            <person name="Ryaboy D."/>
            <person name="Schmutz J."/>
            <person name="Schrader J."/>
            <person name="Segerman B."/>
            <person name="Shin H."/>
            <person name="Siddiqui A."/>
            <person name="Sterky F."/>
            <person name="Terry A."/>
            <person name="Tsai C.J."/>
            <person name="Uberbacher E."/>
            <person name="Unneberg P."/>
            <person name="Vahala J."/>
            <person name="Wall K."/>
            <person name="Wessler S."/>
            <person name="Yang G."/>
            <person name="Yin T."/>
            <person name="Douglas C."/>
            <person name="Marra M."/>
            <person name="Sandberg G."/>
            <person name="Van de Peer Y."/>
            <person name="Rokhsar D."/>
        </authorList>
    </citation>
    <scope>NUCLEOTIDE SEQUENCE [LARGE SCALE GENOMIC DNA]</scope>
    <source>
        <strain evidence="2">Nisqually-1</strain>
    </source>
</reference>
<dbReference type="EMBL" id="KZ623342">
    <property type="protein sequence ID" value="PNS24135.1"/>
    <property type="molecule type" value="Genomic_DNA"/>
</dbReference>
<evidence type="ECO:0000313" key="2">
    <source>
        <dbReference type="EMBL" id="PNS24135.1"/>
    </source>
</evidence>
<dbReference type="HOGENOM" id="CLU_1868619_0_0_1"/>
<feature type="compositionally biased region" description="Basic and acidic residues" evidence="1">
    <location>
        <begin position="89"/>
        <end position="105"/>
    </location>
</feature>